<keyword evidence="2" id="KW-1185">Reference proteome</keyword>
<dbReference type="EMBL" id="CAICTM010002174">
    <property type="protein sequence ID" value="CAB9528236.1"/>
    <property type="molecule type" value="Genomic_DNA"/>
</dbReference>
<comment type="caution">
    <text evidence="1">The sequence shown here is derived from an EMBL/GenBank/DDBJ whole genome shotgun (WGS) entry which is preliminary data.</text>
</comment>
<protein>
    <submittedName>
        <fullName evidence="1">Uncharacterized protein</fullName>
    </submittedName>
</protein>
<accession>A0A9N8HWC2</accession>
<evidence type="ECO:0000313" key="1">
    <source>
        <dbReference type="EMBL" id="CAB9528236.1"/>
    </source>
</evidence>
<dbReference type="AlphaFoldDB" id="A0A9N8HWC2"/>
<organism evidence="1 2">
    <name type="scientific">Seminavis robusta</name>
    <dbReference type="NCBI Taxonomy" id="568900"/>
    <lineage>
        <taxon>Eukaryota</taxon>
        <taxon>Sar</taxon>
        <taxon>Stramenopiles</taxon>
        <taxon>Ochrophyta</taxon>
        <taxon>Bacillariophyta</taxon>
        <taxon>Bacillariophyceae</taxon>
        <taxon>Bacillariophycidae</taxon>
        <taxon>Naviculales</taxon>
        <taxon>Naviculaceae</taxon>
        <taxon>Seminavis</taxon>
    </lineage>
</organism>
<dbReference type="Proteomes" id="UP001153069">
    <property type="component" value="Unassembled WGS sequence"/>
</dbReference>
<dbReference type="InterPro" id="IPR057959">
    <property type="entry name" value="Shotoku_capsid"/>
</dbReference>
<proteinExistence type="predicted"/>
<evidence type="ECO:0000313" key="2">
    <source>
        <dbReference type="Proteomes" id="UP001153069"/>
    </source>
</evidence>
<dbReference type="Pfam" id="PF25628">
    <property type="entry name" value="Shotoku_capsid"/>
    <property type="match status" value="2"/>
</dbReference>
<sequence length="215" mass="23988">MSNVLCWRVDNDPTVVEVTPTPFQGHLDTVEDRANVKCARIVGTALRLSLVNSAHQNEGYWEAARIPSNALDFSFSEPDPVGAPGVFNTAVALTVGDLDLSNYQTYLTGKLRDIHRFQFKLNAIDNDFNFARMLTEPPAIEQFVSEQWDTIIIKVHGRVEIGAPSMIMYDCISAQEVIYKENTALARLMANSPYVPQTKSLLTRTRFNPPGVQIS</sequence>
<reference evidence="1" key="1">
    <citation type="submission" date="2020-06" db="EMBL/GenBank/DDBJ databases">
        <authorList>
            <consortium name="Plant Systems Biology data submission"/>
        </authorList>
    </citation>
    <scope>NUCLEOTIDE SEQUENCE</scope>
    <source>
        <strain evidence="1">D6</strain>
    </source>
</reference>
<name>A0A9N8HWC2_9STRA</name>
<gene>
    <name evidence="1" type="ORF">SEMRO_2176_G317840.1</name>
</gene>